<gene>
    <name evidence="1" type="ORF">BMW23_0113</name>
</gene>
<reference evidence="1" key="1">
    <citation type="journal article" date="2017" name="Elife">
        <title>The kinetoplastid-infecting Bodo saltans virus (BsV), a window into the most abundant giant viruses in the sea.</title>
        <authorList>
            <person name="Deeg C.M."/>
            <person name="Chow C.-E.T."/>
            <person name="Suttle C.A."/>
        </authorList>
    </citation>
    <scope>NUCLEOTIDE SEQUENCE</scope>
    <source>
        <strain evidence="1">NG1</strain>
    </source>
</reference>
<dbReference type="Proteomes" id="UP000240325">
    <property type="component" value="Segment"/>
</dbReference>
<accession>A0A2H4UTA7</accession>
<dbReference type="InterPro" id="IPR036770">
    <property type="entry name" value="Ankyrin_rpt-contain_sf"/>
</dbReference>
<organism evidence="1">
    <name type="scientific">Bodo saltans virus</name>
    <dbReference type="NCBI Taxonomy" id="2024608"/>
    <lineage>
        <taxon>Viruses</taxon>
        <taxon>Varidnaviria</taxon>
        <taxon>Bamfordvirae</taxon>
        <taxon>Nucleocytoviricota</taxon>
        <taxon>Megaviricetes</taxon>
        <taxon>Imitervirales</taxon>
        <taxon>Mimiviridae</taxon>
        <taxon>Klosneuvirinae</taxon>
        <taxon>Theiavirus</taxon>
        <taxon>Theiavirus salishense</taxon>
    </lineage>
</organism>
<dbReference type="InterPro" id="IPR052050">
    <property type="entry name" value="SecEffector_AnkRepeat"/>
</dbReference>
<dbReference type="SUPFAM" id="SSF140860">
    <property type="entry name" value="Pseudo ankyrin repeat-like"/>
    <property type="match status" value="1"/>
</dbReference>
<proteinExistence type="predicted"/>
<dbReference type="EMBL" id="MF782455">
    <property type="protein sequence ID" value="ATZ80173.1"/>
    <property type="molecule type" value="Genomic_DNA"/>
</dbReference>
<name>A0A2H4UTA7_9VIRU</name>
<dbReference type="PANTHER" id="PTHR46586">
    <property type="entry name" value="ANKYRIN REPEAT-CONTAINING PROTEIN"/>
    <property type="match status" value="1"/>
</dbReference>
<dbReference type="InterPro" id="IPR002110">
    <property type="entry name" value="Ankyrin_rpt"/>
</dbReference>
<dbReference type="Pfam" id="PF12796">
    <property type="entry name" value="Ank_2"/>
    <property type="match status" value="1"/>
</dbReference>
<dbReference type="Gene3D" id="1.25.40.20">
    <property type="entry name" value="Ankyrin repeat-containing domain"/>
    <property type="match status" value="1"/>
</dbReference>
<sequence length="265" mass="30713">MQSYADLKLEIKVSDVEDLILNENMEILFNNPKICNVFELVEFNKVKLEHMTKKFINFVIVKTKNQFVFNDKYKDKKGELYNFYKNMLSISCFGRISNKCCDCNTAAHNGHLECLKYFRAKNPIWNNKLGMYTYTLTNFWASDACAYAAVNGHLKCLKYLHENLCIWEKDTCSNAARNGHLECLKYAHENGCPWDKETCENAAKNGHLECLQYAHKNDCPWDCNTCAIALANGHIKCFTYLLKCNISGFVDIFRCGVYTNEIQRM</sequence>
<dbReference type="PANTHER" id="PTHR46586:SF3">
    <property type="entry name" value="ANKYRIN REPEAT-CONTAINING PROTEIN"/>
    <property type="match status" value="1"/>
</dbReference>
<evidence type="ECO:0000313" key="2">
    <source>
        <dbReference type="Proteomes" id="UP000240325"/>
    </source>
</evidence>
<evidence type="ECO:0000313" key="1">
    <source>
        <dbReference type="EMBL" id="ATZ80173.1"/>
    </source>
</evidence>
<keyword evidence="2" id="KW-1185">Reference proteome</keyword>
<protein>
    <submittedName>
        <fullName evidence="1">Ankyrin repeat domain-containing protein</fullName>
    </submittedName>
</protein>